<proteinExistence type="predicted"/>
<accession>A0ABV3EJF5</accession>
<gene>
    <name evidence="1" type="ORF">AB0D95_03260</name>
</gene>
<keyword evidence="2" id="KW-1185">Reference proteome</keyword>
<dbReference type="EMBL" id="JBEZNA010000004">
    <property type="protein sequence ID" value="MEU9576302.1"/>
    <property type="molecule type" value="Genomic_DNA"/>
</dbReference>
<dbReference type="RefSeq" id="WP_359268526.1">
    <property type="nucleotide sequence ID" value="NZ_JBEZNA010000004.1"/>
</dbReference>
<dbReference type="Proteomes" id="UP001551584">
    <property type="component" value="Unassembled WGS sequence"/>
</dbReference>
<sequence length="271" mass="28533">MSTVVEALPGTPLPHGILSGCFDVQEIPDSRLHELLGIEWLSLGCCPTQVWHDPCATDPPGAPVEKTFCRPTVERADPIHVYAGAECSTIGWSYAEARREALLSLELGQQRAIEEGFWRDTLAPNAVDLTPAEGPVPLVQGVAALEGALAETYGGRGVLHVPAGAAALLGCCQVAHREGDCLETLAGNQVTISAGASALNTGPDGLPAEPGSAWLAITGPVQVRLGPIGVVPDRAGASVDYRFNDLRVLVERSALVRMTCQPYMVRVTLCP</sequence>
<evidence type="ECO:0000313" key="2">
    <source>
        <dbReference type="Proteomes" id="UP001551584"/>
    </source>
</evidence>
<evidence type="ECO:0000313" key="1">
    <source>
        <dbReference type="EMBL" id="MEU9576302.1"/>
    </source>
</evidence>
<reference evidence="1 2" key="1">
    <citation type="submission" date="2024-06" db="EMBL/GenBank/DDBJ databases">
        <title>The Natural Products Discovery Center: Release of the First 8490 Sequenced Strains for Exploring Actinobacteria Biosynthetic Diversity.</title>
        <authorList>
            <person name="Kalkreuter E."/>
            <person name="Kautsar S.A."/>
            <person name="Yang D."/>
            <person name="Bader C.D."/>
            <person name="Teijaro C.N."/>
            <person name="Fluegel L."/>
            <person name="Davis C.M."/>
            <person name="Simpson J.R."/>
            <person name="Lauterbach L."/>
            <person name="Steele A.D."/>
            <person name="Gui C."/>
            <person name="Meng S."/>
            <person name="Li G."/>
            <person name="Viehrig K."/>
            <person name="Ye F."/>
            <person name="Su P."/>
            <person name="Kiefer A.F."/>
            <person name="Nichols A."/>
            <person name="Cepeda A.J."/>
            <person name="Yan W."/>
            <person name="Fan B."/>
            <person name="Jiang Y."/>
            <person name="Adhikari A."/>
            <person name="Zheng C.-J."/>
            <person name="Schuster L."/>
            <person name="Cowan T.M."/>
            <person name="Smanski M.J."/>
            <person name="Chevrette M.G."/>
            <person name="De Carvalho L.P.S."/>
            <person name="Shen B."/>
        </authorList>
    </citation>
    <scope>NUCLEOTIDE SEQUENCE [LARGE SCALE GENOMIC DNA]</scope>
    <source>
        <strain evidence="1 2">NPDC048117</strain>
    </source>
</reference>
<name>A0ABV3EJF5_9ACTN</name>
<protein>
    <submittedName>
        <fullName evidence="1">Cupin</fullName>
    </submittedName>
</protein>
<organism evidence="1 2">
    <name type="scientific">Streptomyces chilikensis</name>
    <dbReference type="NCBI Taxonomy" id="1194079"/>
    <lineage>
        <taxon>Bacteria</taxon>
        <taxon>Bacillati</taxon>
        <taxon>Actinomycetota</taxon>
        <taxon>Actinomycetes</taxon>
        <taxon>Kitasatosporales</taxon>
        <taxon>Streptomycetaceae</taxon>
        <taxon>Streptomyces</taxon>
    </lineage>
</organism>
<comment type="caution">
    <text evidence="1">The sequence shown here is derived from an EMBL/GenBank/DDBJ whole genome shotgun (WGS) entry which is preliminary data.</text>
</comment>